<accession>A0ABW4T8G4</accession>
<protein>
    <submittedName>
        <fullName evidence="1">Uncharacterized protein</fullName>
    </submittedName>
</protein>
<dbReference type="RefSeq" id="WP_379580196.1">
    <property type="nucleotide sequence ID" value="NZ_JBHUFV010000061.1"/>
</dbReference>
<evidence type="ECO:0000313" key="2">
    <source>
        <dbReference type="Proteomes" id="UP001597368"/>
    </source>
</evidence>
<name>A0ABW4T8G4_9ACTN</name>
<reference evidence="2" key="1">
    <citation type="journal article" date="2019" name="Int. J. Syst. Evol. Microbiol.">
        <title>The Global Catalogue of Microorganisms (GCM) 10K type strain sequencing project: providing services to taxonomists for standard genome sequencing and annotation.</title>
        <authorList>
            <consortium name="The Broad Institute Genomics Platform"/>
            <consortium name="The Broad Institute Genome Sequencing Center for Infectious Disease"/>
            <person name="Wu L."/>
            <person name="Ma J."/>
        </authorList>
    </citation>
    <scope>NUCLEOTIDE SEQUENCE [LARGE SCALE GENOMIC DNA]</scope>
    <source>
        <strain evidence="2">ICMP 6774ER</strain>
    </source>
</reference>
<evidence type="ECO:0000313" key="1">
    <source>
        <dbReference type="EMBL" id="MFD1938288.1"/>
    </source>
</evidence>
<keyword evidence="2" id="KW-1185">Reference proteome</keyword>
<dbReference type="Proteomes" id="UP001597368">
    <property type="component" value="Unassembled WGS sequence"/>
</dbReference>
<proteinExistence type="predicted"/>
<dbReference type="EMBL" id="JBHUFV010000061">
    <property type="protein sequence ID" value="MFD1938288.1"/>
    <property type="molecule type" value="Genomic_DNA"/>
</dbReference>
<sequence length="94" mass="10163">MGRIDTVKAPKTPPRPAAATDVARALAMICTRRPRKELPLNQLRDRVPFETAHVYGAPVQLGERLSDRMGATDVVALSSALAWPSDDRRGGPSS</sequence>
<organism evidence="1 2">
    <name type="scientific">Nonomuraea mangrovi</name>
    <dbReference type="NCBI Taxonomy" id="2316207"/>
    <lineage>
        <taxon>Bacteria</taxon>
        <taxon>Bacillati</taxon>
        <taxon>Actinomycetota</taxon>
        <taxon>Actinomycetes</taxon>
        <taxon>Streptosporangiales</taxon>
        <taxon>Streptosporangiaceae</taxon>
        <taxon>Nonomuraea</taxon>
    </lineage>
</organism>
<comment type="caution">
    <text evidence="1">The sequence shown here is derived from an EMBL/GenBank/DDBJ whole genome shotgun (WGS) entry which is preliminary data.</text>
</comment>
<gene>
    <name evidence="1" type="ORF">ACFSKW_43105</name>
</gene>